<accession>A0AAE4SC07</accession>
<keyword evidence="2" id="KW-1185">Reference proteome</keyword>
<evidence type="ECO:0008006" key="3">
    <source>
        <dbReference type="Google" id="ProtNLM"/>
    </source>
</evidence>
<gene>
    <name evidence="1" type="ORF">McpCs1_16900</name>
</gene>
<dbReference type="AlphaFoldDB" id="A0AAE4SC07"/>
<sequence>MDVTEAVRVESPAPTAKEIILLTGFPGAGLVGSIALQYLVETAGFVHLGNVTSRFLPQISLATNGLAQAPVRLYEKDNYVAILADVPVPPQVSYEFSAAMIAWFSKKTTITDIVVVGGVSSSGETERVFGVATTPEALEKIKDTTIILPALSITGVSGSLIIEAQLRGIPATGFLVETNFNVDPRAAIEALKALNSRYGFNVDTAPLMEQADQVEAMMHQLANDVLDQEQSEEKPISAGEQMMYG</sequence>
<proteinExistence type="predicted"/>
<name>A0AAE4SC07_9EURY</name>
<dbReference type="InterPro" id="IPR019151">
    <property type="entry name" value="Proteasome_assmbl_chaperone_2"/>
</dbReference>
<dbReference type="Proteomes" id="UP001283212">
    <property type="component" value="Unassembled WGS sequence"/>
</dbReference>
<organism evidence="1 2">
    <name type="scientific">Methanorbis rubei</name>
    <dbReference type="NCBI Taxonomy" id="3028300"/>
    <lineage>
        <taxon>Archaea</taxon>
        <taxon>Methanobacteriati</taxon>
        <taxon>Methanobacteriota</taxon>
        <taxon>Stenosarchaea group</taxon>
        <taxon>Methanomicrobia</taxon>
        <taxon>Methanomicrobiales</taxon>
        <taxon>Methanocorpusculaceae</taxon>
        <taxon>Methanorbis</taxon>
    </lineage>
</organism>
<comment type="caution">
    <text evidence="1">The sequence shown here is derived from an EMBL/GenBank/DDBJ whole genome shotgun (WGS) entry which is preliminary data.</text>
</comment>
<dbReference type="InterPro" id="IPR038389">
    <property type="entry name" value="PSMG2_sf"/>
</dbReference>
<dbReference type="PANTHER" id="PTHR35610:SF3">
    <property type="entry name" value="PROTEASOME ASSEMBLY CHAPERONE FAMILY PROTEIN"/>
    <property type="match status" value="1"/>
</dbReference>
<reference evidence="1 2" key="1">
    <citation type="submission" date="2023-06" db="EMBL/GenBank/DDBJ databases">
        <title>Genome sequence of Methancorpusculaceae sp. Cs1.</title>
        <authorList>
            <person name="Protasov E."/>
            <person name="Platt K."/>
            <person name="Poehlein A."/>
            <person name="Daniel R."/>
            <person name="Brune A."/>
        </authorList>
    </citation>
    <scope>NUCLEOTIDE SEQUENCE [LARGE SCALE GENOMIC DNA]</scope>
    <source>
        <strain evidence="1 2">Cs1</strain>
    </source>
</reference>
<protein>
    <recommendedName>
        <fullName evidence="3">Proteasome assembly chaperone family protein</fullName>
    </recommendedName>
</protein>
<evidence type="ECO:0000313" key="1">
    <source>
        <dbReference type="EMBL" id="MDV0444287.1"/>
    </source>
</evidence>
<dbReference type="PANTHER" id="PTHR35610">
    <property type="entry name" value="3-ISOPROPYLMALATE DEHYDRATASE-RELATED"/>
    <property type="match status" value="1"/>
</dbReference>
<dbReference type="SUPFAM" id="SSF159659">
    <property type="entry name" value="Cgl1923-like"/>
    <property type="match status" value="1"/>
</dbReference>
<dbReference type="RefSeq" id="WP_338096785.1">
    <property type="nucleotide sequence ID" value="NZ_JAWDKB010000007.1"/>
</dbReference>
<evidence type="ECO:0000313" key="2">
    <source>
        <dbReference type="Proteomes" id="UP001283212"/>
    </source>
</evidence>
<dbReference type="Gene3D" id="3.40.50.10900">
    <property type="entry name" value="PAC-like subunit"/>
    <property type="match status" value="1"/>
</dbReference>
<dbReference type="EMBL" id="JAWDKB010000007">
    <property type="protein sequence ID" value="MDV0444287.1"/>
    <property type="molecule type" value="Genomic_DNA"/>
</dbReference>
<dbReference type="Pfam" id="PF09754">
    <property type="entry name" value="PAC2"/>
    <property type="match status" value="1"/>
</dbReference>